<dbReference type="Gene3D" id="2.30.30.400">
    <property type="entry name" value="Rof-like"/>
    <property type="match status" value="1"/>
</dbReference>
<keyword evidence="2" id="KW-1185">Reference proteome</keyword>
<evidence type="ECO:0000313" key="2">
    <source>
        <dbReference type="Proteomes" id="UP000463939"/>
    </source>
</evidence>
<evidence type="ECO:0000313" key="1">
    <source>
        <dbReference type="EMBL" id="BBP00296.1"/>
    </source>
</evidence>
<protein>
    <recommendedName>
        <fullName evidence="3">Transcriptional antiterminator, Rof</fullName>
    </recommendedName>
</protein>
<reference evidence="2" key="1">
    <citation type="submission" date="2019-11" db="EMBL/GenBank/DDBJ databases">
        <title>Isolation and characterization of a novel species in the genus Sulfuriferula.</title>
        <authorList>
            <person name="Mochizuki J."/>
            <person name="Kojima H."/>
            <person name="Fukui M."/>
        </authorList>
    </citation>
    <scope>NUCLEOTIDE SEQUENCE [LARGE SCALE GENOMIC DNA]</scope>
    <source>
        <strain evidence="2">SGTM</strain>
    </source>
</reference>
<organism evidence="1 2">
    <name type="scientific">Sulfuriferula nivalis</name>
    <dbReference type="NCBI Taxonomy" id="2675298"/>
    <lineage>
        <taxon>Bacteria</taxon>
        <taxon>Pseudomonadati</taxon>
        <taxon>Pseudomonadota</taxon>
        <taxon>Betaproteobacteria</taxon>
        <taxon>Nitrosomonadales</taxon>
        <taxon>Sulfuricellaceae</taxon>
        <taxon>Sulfuriferula</taxon>
    </lineage>
</organism>
<sequence length="79" mass="9127">MTAYQAISCVQHEQLEFAVLKRRHLQVSYIDEQQQNVHAEILPLDVYTADAAEWLKLAHMDGCVEIVRLDNLLSFKELS</sequence>
<proteinExistence type="predicted"/>
<dbReference type="SUPFAM" id="SSF101744">
    <property type="entry name" value="Rof/RNase P subunit-like"/>
    <property type="match status" value="1"/>
</dbReference>
<dbReference type="EMBL" id="AP021881">
    <property type="protein sequence ID" value="BBP00296.1"/>
    <property type="molecule type" value="Genomic_DNA"/>
</dbReference>
<dbReference type="InterPro" id="IPR023534">
    <property type="entry name" value="Rof/RNase_P-like"/>
</dbReference>
<dbReference type="Proteomes" id="UP000463939">
    <property type="component" value="Chromosome"/>
</dbReference>
<accession>A0A809RF83</accession>
<dbReference type="InterPro" id="IPR038626">
    <property type="entry name" value="Rof-like_sf"/>
</dbReference>
<dbReference type="RefSeq" id="WP_179954406.1">
    <property type="nucleotide sequence ID" value="NZ_AP021881.1"/>
</dbReference>
<gene>
    <name evidence="1" type="ORF">SFSGTM_10040</name>
</gene>
<name>A0A809RF83_9PROT</name>
<dbReference type="KEGG" id="sniv:SFSGTM_10040"/>
<evidence type="ECO:0008006" key="3">
    <source>
        <dbReference type="Google" id="ProtNLM"/>
    </source>
</evidence>
<dbReference type="AlphaFoldDB" id="A0A809RF83"/>